<evidence type="ECO:0000256" key="1">
    <source>
        <dbReference type="SAM" id="MobiDB-lite"/>
    </source>
</evidence>
<dbReference type="EMBL" id="JASCZI010121439">
    <property type="protein sequence ID" value="MED6161750.1"/>
    <property type="molecule type" value="Genomic_DNA"/>
</dbReference>
<feature type="compositionally biased region" description="Low complexity" evidence="1">
    <location>
        <begin position="183"/>
        <end position="192"/>
    </location>
</feature>
<feature type="domain" description="PB1-like" evidence="2">
    <location>
        <begin position="121"/>
        <end position="170"/>
    </location>
</feature>
<keyword evidence="4" id="KW-1185">Reference proteome</keyword>
<dbReference type="InterPro" id="IPR058594">
    <property type="entry name" value="PB1-like_dom_pln"/>
</dbReference>
<protein>
    <recommendedName>
        <fullName evidence="2">PB1-like domain-containing protein</fullName>
    </recommendedName>
</protein>
<dbReference type="Proteomes" id="UP001341840">
    <property type="component" value="Unassembled WGS sequence"/>
</dbReference>
<evidence type="ECO:0000313" key="3">
    <source>
        <dbReference type="EMBL" id="MED6161750.1"/>
    </source>
</evidence>
<evidence type="ECO:0000313" key="4">
    <source>
        <dbReference type="Proteomes" id="UP001341840"/>
    </source>
</evidence>
<organism evidence="3 4">
    <name type="scientific">Stylosanthes scabra</name>
    <dbReference type="NCBI Taxonomy" id="79078"/>
    <lineage>
        <taxon>Eukaryota</taxon>
        <taxon>Viridiplantae</taxon>
        <taxon>Streptophyta</taxon>
        <taxon>Embryophyta</taxon>
        <taxon>Tracheophyta</taxon>
        <taxon>Spermatophyta</taxon>
        <taxon>Magnoliopsida</taxon>
        <taxon>eudicotyledons</taxon>
        <taxon>Gunneridae</taxon>
        <taxon>Pentapetalae</taxon>
        <taxon>rosids</taxon>
        <taxon>fabids</taxon>
        <taxon>Fabales</taxon>
        <taxon>Fabaceae</taxon>
        <taxon>Papilionoideae</taxon>
        <taxon>50 kb inversion clade</taxon>
        <taxon>dalbergioids sensu lato</taxon>
        <taxon>Dalbergieae</taxon>
        <taxon>Pterocarpus clade</taxon>
        <taxon>Stylosanthes</taxon>
    </lineage>
</organism>
<name>A0ABU6UN65_9FABA</name>
<gene>
    <name evidence="3" type="ORF">PIB30_063721</name>
</gene>
<sequence>MLWGIVTDPAPRWAPMFCPKSSEKRSSSKVRARQRLQRGQTPTIKAWNSGGWTCKATPTLKLCPNTLYILLFRFPPNIVGEVEVAEVDKGDEVVAGVVNAFQRCQHLWLTMVGGLSHYPMGPFNAMFWLEPNVIEFDHGLHEIKSDRDINEMCDFTMMQNLREIHLCLDHPVDVPIAPEVVDIGSSSSSDSYESAEDEVYKPPPGYESDDTEED</sequence>
<evidence type="ECO:0000259" key="2">
    <source>
        <dbReference type="Pfam" id="PF26130"/>
    </source>
</evidence>
<comment type="caution">
    <text evidence="3">The sequence shown here is derived from an EMBL/GenBank/DDBJ whole genome shotgun (WGS) entry which is preliminary data.</text>
</comment>
<reference evidence="3 4" key="1">
    <citation type="journal article" date="2023" name="Plants (Basel)">
        <title>Bridging the Gap: Combining Genomics and Transcriptomics Approaches to Understand Stylosanthes scabra, an Orphan Legume from the Brazilian Caatinga.</title>
        <authorList>
            <person name="Ferreira-Neto J.R.C."/>
            <person name="da Silva M.D."/>
            <person name="Binneck E."/>
            <person name="de Melo N.F."/>
            <person name="da Silva R.H."/>
            <person name="de Melo A.L.T.M."/>
            <person name="Pandolfi V."/>
            <person name="Bustamante F.O."/>
            <person name="Brasileiro-Vidal A.C."/>
            <person name="Benko-Iseppon A.M."/>
        </authorList>
    </citation>
    <scope>NUCLEOTIDE SEQUENCE [LARGE SCALE GENOMIC DNA]</scope>
    <source>
        <tissue evidence="3">Leaves</tissue>
    </source>
</reference>
<accession>A0ABU6UN65</accession>
<feature type="region of interest" description="Disordered" evidence="1">
    <location>
        <begin position="183"/>
        <end position="214"/>
    </location>
</feature>
<proteinExistence type="predicted"/>
<dbReference type="Pfam" id="PF26130">
    <property type="entry name" value="PB1-like"/>
    <property type="match status" value="1"/>
</dbReference>